<protein>
    <submittedName>
        <fullName evidence="2">Uncharacterized protein</fullName>
    </submittedName>
</protein>
<proteinExistence type="predicted"/>
<dbReference type="Proteomes" id="UP001626550">
    <property type="component" value="Unassembled WGS sequence"/>
</dbReference>
<evidence type="ECO:0000256" key="1">
    <source>
        <dbReference type="SAM" id="SignalP"/>
    </source>
</evidence>
<evidence type="ECO:0000313" key="2">
    <source>
        <dbReference type="EMBL" id="KAL3319323.1"/>
    </source>
</evidence>
<name>A0ABD2QIF3_9PLAT</name>
<sequence length="81" mass="9334">MKLVFFLCLASFTSALVFKREEATTTTEKPISDVATNSTNLNQKEMSFVDYMVSVLRGINSFFGNHRPFEYTYTQYKLSVK</sequence>
<keyword evidence="1" id="KW-0732">Signal</keyword>
<keyword evidence="3" id="KW-1185">Reference proteome</keyword>
<feature type="chain" id="PRO_5044854774" evidence="1">
    <location>
        <begin position="16"/>
        <end position="81"/>
    </location>
</feature>
<gene>
    <name evidence="2" type="ORF">Ciccas_002005</name>
</gene>
<comment type="caution">
    <text evidence="2">The sequence shown here is derived from an EMBL/GenBank/DDBJ whole genome shotgun (WGS) entry which is preliminary data.</text>
</comment>
<organism evidence="2 3">
    <name type="scientific">Cichlidogyrus casuarinus</name>
    <dbReference type="NCBI Taxonomy" id="1844966"/>
    <lineage>
        <taxon>Eukaryota</taxon>
        <taxon>Metazoa</taxon>
        <taxon>Spiralia</taxon>
        <taxon>Lophotrochozoa</taxon>
        <taxon>Platyhelminthes</taxon>
        <taxon>Monogenea</taxon>
        <taxon>Monopisthocotylea</taxon>
        <taxon>Dactylogyridea</taxon>
        <taxon>Ancyrocephalidae</taxon>
        <taxon>Cichlidogyrus</taxon>
    </lineage>
</organism>
<dbReference type="EMBL" id="JBJKFK010000146">
    <property type="protein sequence ID" value="KAL3319323.1"/>
    <property type="molecule type" value="Genomic_DNA"/>
</dbReference>
<evidence type="ECO:0000313" key="3">
    <source>
        <dbReference type="Proteomes" id="UP001626550"/>
    </source>
</evidence>
<reference evidence="2 3" key="1">
    <citation type="submission" date="2024-11" db="EMBL/GenBank/DDBJ databases">
        <title>Adaptive evolution of stress response genes in parasites aligns with host niche diversity.</title>
        <authorList>
            <person name="Hahn C."/>
            <person name="Resl P."/>
        </authorList>
    </citation>
    <scope>NUCLEOTIDE SEQUENCE [LARGE SCALE GENOMIC DNA]</scope>
    <source>
        <strain evidence="2">EGGRZ-B1_66</strain>
        <tissue evidence="2">Body</tissue>
    </source>
</reference>
<feature type="signal peptide" evidence="1">
    <location>
        <begin position="1"/>
        <end position="15"/>
    </location>
</feature>
<accession>A0ABD2QIF3</accession>
<dbReference type="AlphaFoldDB" id="A0ABD2QIF3"/>